<keyword evidence="2 5" id="KW-0812">Transmembrane</keyword>
<dbReference type="Proteomes" id="UP000029453">
    <property type="component" value="Unassembled WGS sequence"/>
</dbReference>
<evidence type="ECO:0000313" key="7">
    <source>
        <dbReference type="Proteomes" id="UP000029453"/>
    </source>
</evidence>
<name>M9M5S2_PAEPP</name>
<evidence type="ECO:0000313" key="6">
    <source>
        <dbReference type="EMBL" id="GAC42698.1"/>
    </source>
</evidence>
<evidence type="ECO:0000256" key="3">
    <source>
        <dbReference type="ARBA" id="ARBA00022989"/>
    </source>
</evidence>
<comment type="subcellular location">
    <subcellularLocation>
        <location evidence="1">Membrane</location>
        <topology evidence="1">Multi-pass membrane protein</topology>
    </subcellularLocation>
</comment>
<gene>
    <name evidence="6" type="ORF">PPOP_2058</name>
</gene>
<proteinExistence type="predicted"/>
<evidence type="ECO:0000256" key="4">
    <source>
        <dbReference type="ARBA" id="ARBA00023136"/>
    </source>
</evidence>
<evidence type="ECO:0000256" key="5">
    <source>
        <dbReference type="SAM" id="Phobius"/>
    </source>
</evidence>
<accession>M9M5S2</accession>
<keyword evidence="4 5" id="KW-0472">Membrane</keyword>
<dbReference type="AlphaFoldDB" id="M9M5S2"/>
<keyword evidence="7" id="KW-1185">Reference proteome</keyword>
<dbReference type="EMBL" id="BALG01000133">
    <property type="protein sequence ID" value="GAC42698.1"/>
    <property type="molecule type" value="Genomic_DNA"/>
</dbReference>
<dbReference type="InterPro" id="IPR002797">
    <property type="entry name" value="Polysacc_synth"/>
</dbReference>
<reference evidence="6 7" key="1">
    <citation type="submission" date="2012-10" db="EMBL/GenBank/DDBJ databases">
        <title>Draft Genome Sequence of Paenibacillus popilliae ATCC 14706T.</title>
        <authorList>
            <person name="Iiyama K."/>
            <person name="Mori K."/>
            <person name="Mon H."/>
            <person name="Chieda Y."/>
            <person name="Lee J.M."/>
            <person name="Kusakabe T."/>
            <person name="Tashiro K."/>
            <person name="Asano S."/>
            <person name="Yasunaga-Aoki C."/>
            <person name="Shimizu S."/>
        </authorList>
    </citation>
    <scope>NUCLEOTIDE SEQUENCE [LARGE SCALE GENOMIC DNA]</scope>
    <source>
        <strain evidence="6 7">ATCC 14706</strain>
    </source>
</reference>
<comment type="caution">
    <text evidence="6">The sequence shown here is derived from an EMBL/GenBank/DDBJ whole genome shotgun (WGS) entry which is preliminary data.</text>
</comment>
<feature type="transmembrane region" description="Helical" evidence="5">
    <location>
        <begin position="48"/>
        <end position="69"/>
    </location>
</feature>
<evidence type="ECO:0000256" key="2">
    <source>
        <dbReference type="ARBA" id="ARBA00022692"/>
    </source>
</evidence>
<organism evidence="6 7">
    <name type="scientific">Paenibacillus popilliae ATCC 14706</name>
    <dbReference type="NCBI Taxonomy" id="1212764"/>
    <lineage>
        <taxon>Bacteria</taxon>
        <taxon>Bacillati</taxon>
        <taxon>Bacillota</taxon>
        <taxon>Bacilli</taxon>
        <taxon>Bacillales</taxon>
        <taxon>Paenibacillaceae</taxon>
        <taxon>Paenibacillus</taxon>
    </lineage>
</organism>
<protein>
    <submittedName>
        <fullName evidence="6">Membrane protein</fullName>
    </submittedName>
</protein>
<evidence type="ECO:0000256" key="1">
    <source>
        <dbReference type="ARBA" id="ARBA00004141"/>
    </source>
</evidence>
<sequence length="94" mass="10715">MRKKSFVKGTFIFFAASLVTRMLGLFQRVPLDYMLDSVGRSLFVTSQSVYLMFLAIATAGVPSTLSKMVSEYYALNKVREAERLYFATLLFFLC</sequence>
<dbReference type="GO" id="GO:0016020">
    <property type="term" value="C:membrane"/>
    <property type="evidence" value="ECO:0007669"/>
    <property type="project" value="UniProtKB-SubCell"/>
</dbReference>
<keyword evidence="3 5" id="KW-1133">Transmembrane helix</keyword>
<dbReference type="Pfam" id="PF01943">
    <property type="entry name" value="Polysacc_synt"/>
    <property type="match status" value="1"/>
</dbReference>